<evidence type="ECO:0000256" key="7">
    <source>
        <dbReference type="ARBA" id="ARBA00023136"/>
    </source>
</evidence>
<comment type="caution">
    <text evidence="9">The sequence shown here is derived from an EMBL/GenBank/DDBJ whole genome shotgun (WGS) entry which is preliminary data.</text>
</comment>
<keyword evidence="4" id="KW-0309">Germination</keyword>
<organism evidence="9 10">
    <name type="scientific">Geobacillus proteiniphilus</name>
    <dbReference type="NCBI Taxonomy" id="860353"/>
    <lineage>
        <taxon>Bacteria</taxon>
        <taxon>Bacillati</taxon>
        <taxon>Bacillota</taxon>
        <taxon>Bacilli</taxon>
        <taxon>Bacillales</taxon>
        <taxon>Anoxybacillaceae</taxon>
        <taxon>Geobacillus</taxon>
    </lineage>
</organism>
<feature type="transmembrane region" description="Helical" evidence="8">
    <location>
        <begin position="43"/>
        <end position="63"/>
    </location>
</feature>
<dbReference type="Gene3D" id="1.20.1740.10">
    <property type="entry name" value="Amino acid/polyamine transporter I"/>
    <property type="match status" value="1"/>
</dbReference>
<evidence type="ECO:0000313" key="9">
    <source>
        <dbReference type="EMBL" id="OKO92978.1"/>
    </source>
</evidence>
<dbReference type="NCBIfam" id="TIGR00912">
    <property type="entry name" value="2A0309"/>
    <property type="match status" value="1"/>
</dbReference>
<dbReference type="GO" id="GO:0009847">
    <property type="term" value="P:spore germination"/>
    <property type="evidence" value="ECO:0007669"/>
    <property type="project" value="InterPro"/>
</dbReference>
<feature type="transmembrane region" description="Helical" evidence="8">
    <location>
        <begin position="336"/>
        <end position="355"/>
    </location>
</feature>
<reference evidence="9 10" key="1">
    <citation type="submission" date="2016-11" db="EMBL/GenBank/DDBJ databases">
        <authorList>
            <person name="Kadnikov V."/>
            <person name="Nazina T."/>
        </authorList>
    </citation>
    <scope>NUCLEOTIDE SEQUENCE [LARGE SCALE GENOMIC DNA]</scope>
    <source>
        <strain evidence="9 10">1017</strain>
    </source>
</reference>
<accession>A0A1Q5SY85</accession>
<dbReference type="InterPro" id="IPR004761">
    <property type="entry name" value="Spore_GerAB"/>
</dbReference>
<evidence type="ECO:0000256" key="6">
    <source>
        <dbReference type="ARBA" id="ARBA00022989"/>
    </source>
</evidence>
<comment type="subcellular location">
    <subcellularLocation>
        <location evidence="1">Membrane</location>
        <topology evidence="1">Multi-pass membrane protein</topology>
    </subcellularLocation>
</comment>
<dbReference type="AlphaFoldDB" id="A0A1Q5SY85"/>
<evidence type="ECO:0000256" key="3">
    <source>
        <dbReference type="ARBA" id="ARBA00022448"/>
    </source>
</evidence>
<feature type="transmembrane region" description="Helical" evidence="8">
    <location>
        <begin position="303"/>
        <end position="321"/>
    </location>
</feature>
<dbReference type="Pfam" id="PF03845">
    <property type="entry name" value="Spore_permease"/>
    <property type="match status" value="1"/>
</dbReference>
<feature type="transmembrane region" description="Helical" evidence="8">
    <location>
        <begin position="269"/>
        <end position="291"/>
    </location>
</feature>
<keyword evidence="5 8" id="KW-0812">Transmembrane</keyword>
<evidence type="ECO:0000313" key="10">
    <source>
        <dbReference type="Proteomes" id="UP000186030"/>
    </source>
</evidence>
<keyword evidence="7 8" id="KW-0472">Membrane</keyword>
<gene>
    <name evidence="9" type="ORF">BRO54_2142</name>
</gene>
<reference evidence="10" key="2">
    <citation type="submission" date="2017-01" db="EMBL/GenBank/DDBJ databases">
        <title>Genome sequencing and annotation of Geobacillus sp. 1017, a Hydrocarbon-Oxidizing Thermophilic Bacterium Isolated from a Heavy Oil Reservoir (China).</title>
        <authorList>
            <person name="Kadnikov V.V."/>
            <person name="Mardanov A.V."/>
            <person name="Poltaraus A.B."/>
            <person name="Sokolova D.S."/>
            <person name="Semenova E.M."/>
            <person name="Ravin N.V."/>
            <person name="Tourova T.P."/>
            <person name="Nazina T.N."/>
        </authorList>
    </citation>
    <scope>NUCLEOTIDE SEQUENCE [LARGE SCALE GENOMIC DNA]</scope>
    <source>
        <strain evidence="10">1017</strain>
    </source>
</reference>
<protein>
    <submittedName>
        <fullName evidence="9">Spore germination protein</fullName>
    </submittedName>
</protein>
<keyword evidence="3" id="KW-0813">Transport</keyword>
<evidence type="ECO:0000256" key="5">
    <source>
        <dbReference type="ARBA" id="ARBA00022692"/>
    </source>
</evidence>
<feature type="transmembrane region" description="Helical" evidence="8">
    <location>
        <begin position="220"/>
        <end position="240"/>
    </location>
</feature>
<evidence type="ECO:0000256" key="8">
    <source>
        <dbReference type="SAM" id="Phobius"/>
    </source>
</evidence>
<evidence type="ECO:0000256" key="2">
    <source>
        <dbReference type="ARBA" id="ARBA00007998"/>
    </source>
</evidence>
<name>A0A1Q5SY85_9BACL</name>
<dbReference type="PANTHER" id="PTHR34975:SF2">
    <property type="entry name" value="SPORE GERMINATION PROTEIN A2"/>
    <property type="match status" value="1"/>
</dbReference>
<evidence type="ECO:0000256" key="1">
    <source>
        <dbReference type="ARBA" id="ARBA00004141"/>
    </source>
</evidence>
<sequence>MASVAERLQVSPFMTFFVIVSMQIGVGVLGFQRVIAKTAGHDAWISVLLAGASSHLILIVLYWLLQQADGDFLLLHQRLFGRWVGGALSSLLALYFAAMAFVVLRTYIEVIQVWMFPDLKTWEFSLAFLFLCLYITVGGFRVVVGICFFCLIIPSYLLFTFWFVLDYTDFYQLLPILDHPPSTIVKAAKQMTLTMLGYETILLFYPFIKRGNQSAKWAHAALLTTTLFYALLTVLTLAYFSEKQLQRQIWPTLTMWKIVELPFIERFEYIGIANWLLIILPNVCLGLWCSSRICKQLFPVRQKTALLVIAAICFFSTLLIHDRKEVDFVNTILNRVGFYFLYIWIPCLAGITYIVKKVRGNV</sequence>
<dbReference type="RefSeq" id="WP_033026194.1">
    <property type="nucleotide sequence ID" value="NZ_MQMG01000026.1"/>
</dbReference>
<keyword evidence="6 8" id="KW-1133">Transmembrane helix</keyword>
<feature type="transmembrane region" description="Helical" evidence="8">
    <location>
        <begin position="124"/>
        <end position="157"/>
    </location>
</feature>
<dbReference type="Proteomes" id="UP000186030">
    <property type="component" value="Unassembled WGS sequence"/>
</dbReference>
<feature type="transmembrane region" description="Helical" evidence="8">
    <location>
        <begin position="12"/>
        <end position="31"/>
    </location>
</feature>
<dbReference type="PANTHER" id="PTHR34975">
    <property type="entry name" value="SPORE GERMINATION PROTEIN A2"/>
    <property type="match status" value="1"/>
</dbReference>
<dbReference type="EMBL" id="MQMG01000026">
    <property type="protein sequence ID" value="OKO92978.1"/>
    <property type="molecule type" value="Genomic_DNA"/>
</dbReference>
<comment type="similarity">
    <text evidence="2">Belongs to the amino acid-polyamine-organocation (APC) superfamily. Spore germination protein (SGP) (TC 2.A.3.9) family.</text>
</comment>
<feature type="transmembrane region" description="Helical" evidence="8">
    <location>
        <begin position="83"/>
        <end position="104"/>
    </location>
</feature>
<proteinExistence type="inferred from homology"/>
<dbReference type="GO" id="GO:0016020">
    <property type="term" value="C:membrane"/>
    <property type="evidence" value="ECO:0007669"/>
    <property type="project" value="UniProtKB-SubCell"/>
</dbReference>
<evidence type="ECO:0000256" key="4">
    <source>
        <dbReference type="ARBA" id="ARBA00022544"/>
    </source>
</evidence>